<organism evidence="6 7">
    <name type="scientific">Tumebacillus algifaecis</name>
    <dbReference type="NCBI Taxonomy" id="1214604"/>
    <lineage>
        <taxon>Bacteria</taxon>
        <taxon>Bacillati</taxon>
        <taxon>Bacillota</taxon>
        <taxon>Bacilli</taxon>
        <taxon>Bacillales</taxon>
        <taxon>Alicyclobacillaceae</taxon>
        <taxon>Tumebacillus</taxon>
    </lineage>
</organism>
<comment type="similarity">
    <text evidence="1">Belongs to the LysR transcriptional regulatory family.</text>
</comment>
<keyword evidence="4" id="KW-0804">Transcription</keyword>
<evidence type="ECO:0000256" key="4">
    <source>
        <dbReference type="ARBA" id="ARBA00023163"/>
    </source>
</evidence>
<evidence type="ECO:0000313" key="6">
    <source>
        <dbReference type="EMBL" id="ASS76305.1"/>
    </source>
</evidence>
<proteinExistence type="inferred from homology"/>
<dbReference type="OrthoDB" id="9785745at2"/>
<protein>
    <submittedName>
        <fullName evidence="6">LysR family transcriptional regulator</fullName>
    </submittedName>
</protein>
<dbReference type="AlphaFoldDB" id="A0A223D463"/>
<dbReference type="PRINTS" id="PR00039">
    <property type="entry name" value="HTHLYSR"/>
</dbReference>
<dbReference type="FunFam" id="1.10.10.10:FF:000001">
    <property type="entry name" value="LysR family transcriptional regulator"/>
    <property type="match status" value="1"/>
</dbReference>
<dbReference type="RefSeq" id="WP_094237538.1">
    <property type="nucleotide sequence ID" value="NZ_CP022657.1"/>
</dbReference>
<keyword evidence="2" id="KW-0805">Transcription regulation</keyword>
<keyword evidence="3" id="KW-0238">DNA-binding</keyword>
<evidence type="ECO:0000256" key="1">
    <source>
        <dbReference type="ARBA" id="ARBA00009437"/>
    </source>
</evidence>
<accession>A0A223D463</accession>
<feature type="domain" description="HTH lysR-type" evidence="5">
    <location>
        <begin position="1"/>
        <end position="58"/>
    </location>
</feature>
<dbReference type="Proteomes" id="UP000214688">
    <property type="component" value="Chromosome"/>
</dbReference>
<sequence length="297" mass="33017">MINTHLQVFATVAEKKSFSRAAEALRLTQPAISQQIHTLEEYYGTKLFERTSKRVELTTAGETLLPYAKQILDLAALSKGALDDLMGRVTGKLTIGATFTIGEYILPQVLAEYTQRFPEVELNLLIANTEEIGELMLDYRIDVGVVEGRLQHRHLTLTPYLDDEVVLLAPPSHPLGSAENIQAGDLEGQAFILREEGSGTRAVAEEFLQKIGVVPRKVITIGSTQGIKEAVEAGMGLAILSKWCVRREMKFGSLVRLKLESFHYSRHLSLLERAGRFQSRAASEFATLVQRYAYPEA</sequence>
<dbReference type="PANTHER" id="PTHR30126:SF39">
    <property type="entry name" value="HTH-TYPE TRANSCRIPTIONAL REGULATOR CYSL"/>
    <property type="match status" value="1"/>
</dbReference>
<dbReference type="PROSITE" id="PS50931">
    <property type="entry name" value="HTH_LYSR"/>
    <property type="match status" value="1"/>
</dbReference>
<dbReference type="Gene3D" id="1.10.10.10">
    <property type="entry name" value="Winged helix-like DNA-binding domain superfamily/Winged helix DNA-binding domain"/>
    <property type="match status" value="1"/>
</dbReference>
<dbReference type="EMBL" id="CP022657">
    <property type="protein sequence ID" value="ASS76305.1"/>
    <property type="molecule type" value="Genomic_DNA"/>
</dbReference>
<evidence type="ECO:0000256" key="3">
    <source>
        <dbReference type="ARBA" id="ARBA00023125"/>
    </source>
</evidence>
<dbReference type="PANTHER" id="PTHR30126">
    <property type="entry name" value="HTH-TYPE TRANSCRIPTIONAL REGULATOR"/>
    <property type="match status" value="1"/>
</dbReference>
<gene>
    <name evidence="6" type="ORF">CIG75_16030</name>
</gene>
<dbReference type="GO" id="GO:0000976">
    <property type="term" value="F:transcription cis-regulatory region binding"/>
    <property type="evidence" value="ECO:0007669"/>
    <property type="project" value="TreeGrafter"/>
</dbReference>
<dbReference type="Gene3D" id="3.40.190.290">
    <property type="match status" value="1"/>
</dbReference>
<dbReference type="InterPro" id="IPR036388">
    <property type="entry name" value="WH-like_DNA-bd_sf"/>
</dbReference>
<dbReference type="InterPro" id="IPR005119">
    <property type="entry name" value="LysR_subst-bd"/>
</dbReference>
<keyword evidence="7" id="KW-1185">Reference proteome</keyword>
<dbReference type="GO" id="GO:0003700">
    <property type="term" value="F:DNA-binding transcription factor activity"/>
    <property type="evidence" value="ECO:0007669"/>
    <property type="project" value="InterPro"/>
</dbReference>
<dbReference type="CDD" id="cd08420">
    <property type="entry name" value="PBP2_CysL_like"/>
    <property type="match status" value="1"/>
</dbReference>
<dbReference type="InterPro" id="IPR036390">
    <property type="entry name" value="WH_DNA-bd_sf"/>
</dbReference>
<evidence type="ECO:0000259" key="5">
    <source>
        <dbReference type="PROSITE" id="PS50931"/>
    </source>
</evidence>
<dbReference type="Pfam" id="PF03466">
    <property type="entry name" value="LysR_substrate"/>
    <property type="match status" value="1"/>
</dbReference>
<evidence type="ECO:0000256" key="2">
    <source>
        <dbReference type="ARBA" id="ARBA00023015"/>
    </source>
</evidence>
<dbReference type="KEGG" id="tab:CIG75_16030"/>
<name>A0A223D463_9BACL</name>
<reference evidence="6 7" key="1">
    <citation type="journal article" date="2015" name="Int. J. Syst. Evol. Microbiol.">
        <title>Tumebacillus algifaecis sp. nov., isolated from decomposing algal scum.</title>
        <authorList>
            <person name="Wu Y.F."/>
            <person name="Zhang B."/>
            <person name="Xing P."/>
            <person name="Wu Q.L."/>
            <person name="Liu S.J."/>
        </authorList>
    </citation>
    <scope>NUCLEOTIDE SEQUENCE [LARGE SCALE GENOMIC DNA]</scope>
    <source>
        <strain evidence="6 7">THMBR28</strain>
    </source>
</reference>
<evidence type="ECO:0000313" key="7">
    <source>
        <dbReference type="Proteomes" id="UP000214688"/>
    </source>
</evidence>
<dbReference type="SUPFAM" id="SSF53850">
    <property type="entry name" value="Periplasmic binding protein-like II"/>
    <property type="match status" value="1"/>
</dbReference>
<dbReference type="SUPFAM" id="SSF46785">
    <property type="entry name" value="Winged helix' DNA-binding domain"/>
    <property type="match status" value="1"/>
</dbReference>
<dbReference type="Pfam" id="PF00126">
    <property type="entry name" value="HTH_1"/>
    <property type="match status" value="1"/>
</dbReference>
<dbReference type="InterPro" id="IPR000847">
    <property type="entry name" value="LysR_HTH_N"/>
</dbReference>